<evidence type="ECO:0000313" key="2">
    <source>
        <dbReference type="EMBL" id="RDI66890.1"/>
    </source>
</evidence>
<comment type="caution">
    <text evidence="2">The sequence shown here is derived from an EMBL/GenBank/DDBJ whole genome shotgun (WGS) entry which is preliminary data.</text>
</comment>
<proteinExistence type="predicted"/>
<gene>
    <name evidence="2" type="ORF">DFR76_104643</name>
</gene>
<dbReference type="AlphaFoldDB" id="A0A370I8F8"/>
<feature type="signal peptide" evidence="1">
    <location>
        <begin position="1"/>
        <end position="24"/>
    </location>
</feature>
<evidence type="ECO:0000313" key="3">
    <source>
        <dbReference type="Proteomes" id="UP000254869"/>
    </source>
</evidence>
<protein>
    <submittedName>
        <fullName evidence="2">Uncharacterized protein</fullName>
    </submittedName>
</protein>
<feature type="chain" id="PRO_5016884341" evidence="1">
    <location>
        <begin position="25"/>
        <end position="152"/>
    </location>
</feature>
<keyword evidence="3" id="KW-1185">Reference proteome</keyword>
<dbReference type="RefSeq" id="WP_169813698.1">
    <property type="nucleotide sequence ID" value="NZ_QQBC01000004.1"/>
</dbReference>
<accession>A0A370I8F8</accession>
<sequence>MPKTARAVVLGSLGTVAIVAPANAQTVEFPQTTSQFNGALCWGNIRTWADTSPDYPGRAVLNVQALPISGIGPGQYPLAPLCDVDTTVAWRNMSTGVVGEYRVNVVAGLYGSMLYAMFQDTGPGRVDVVVTTNALNAPVHGTFDVPGPPPGQ</sequence>
<organism evidence="2 3">
    <name type="scientific">Nocardia pseudobrasiliensis</name>
    <dbReference type="NCBI Taxonomy" id="45979"/>
    <lineage>
        <taxon>Bacteria</taxon>
        <taxon>Bacillati</taxon>
        <taxon>Actinomycetota</taxon>
        <taxon>Actinomycetes</taxon>
        <taxon>Mycobacteriales</taxon>
        <taxon>Nocardiaceae</taxon>
        <taxon>Nocardia</taxon>
    </lineage>
</organism>
<reference evidence="2 3" key="1">
    <citation type="submission" date="2018-07" db="EMBL/GenBank/DDBJ databases">
        <title>Genomic Encyclopedia of Type Strains, Phase IV (KMG-IV): sequencing the most valuable type-strain genomes for metagenomic binning, comparative biology and taxonomic classification.</title>
        <authorList>
            <person name="Goeker M."/>
        </authorList>
    </citation>
    <scope>NUCLEOTIDE SEQUENCE [LARGE SCALE GENOMIC DNA]</scope>
    <source>
        <strain evidence="2 3">DSM 44290</strain>
    </source>
</reference>
<dbReference type="EMBL" id="QQBC01000004">
    <property type="protein sequence ID" value="RDI66890.1"/>
    <property type="molecule type" value="Genomic_DNA"/>
</dbReference>
<keyword evidence="1" id="KW-0732">Signal</keyword>
<evidence type="ECO:0000256" key="1">
    <source>
        <dbReference type="SAM" id="SignalP"/>
    </source>
</evidence>
<dbReference type="Proteomes" id="UP000254869">
    <property type="component" value="Unassembled WGS sequence"/>
</dbReference>
<dbReference type="STRING" id="1210086.GCA_001613105_01839"/>
<name>A0A370I8F8_9NOCA</name>